<comment type="caution">
    <text evidence="6">The sequence shown here is derived from an EMBL/GenBank/DDBJ whole genome shotgun (WGS) entry which is preliminary data.</text>
</comment>
<evidence type="ECO:0000256" key="1">
    <source>
        <dbReference type="ARBA" id="ARBA00004167"/>
    </source>
</evidence>
<evidence type="ECO:0000256" key="3">
    <source>
        <dbReference type="ARBA" id="ARBA00022989"/>
    </source>
</evidence>
<evidence type="ECO:0008006" key="8">
    <source>
        <dbReference type="Google" id="ProtNLM"/>
    </source>
</evidence>
<dbReference type="OrthoDB" id="10251508at2759"/>
<dbReference type="Proteomes" id="UP000291343">
    <property type="component" value="Unassembled WGS sequence"/>
</dbReference>
<dbReference type="GO" id="GO:0046475">
    <property type="term" value="P:glycerophospholipid catabolic process"/>
    <property type="evidence" value="ECO:0007669"/>
    <property type="project" value="TreeGrafter"/>
</dbReference>
<feature type="transmembrane region" description="Helical" evidence="5">
    <location>
        <begin position="758"/>
        <end position="779"/>
    </location>
</feature>
<reference evidence="6 7" key="1">
    <citation type="journal article" date="2017" name="Gigascience">
        <title>Genome sequence of the small brown planthopper, Laodelphax striatellus.</title>
        <authorList>
            <person name="Zhu J."/>
            <person name="Jiang F."/>
            <person name="Wang X."/>
            <person name="Yang P."/>
            <person name="Bao Y."/>
            <person name="Zhao W."/>
            <person name="Wang W."/>
            <person name="Lu H."/>
            <person name="Wang Q."/>
            <person name="Cui N."/>
            <person name="Li J."/>
            <person name="Chen X."/>
            <person name="Luo L."/>
            <person name="Yu J."/>
            <person name="Kang L."/>
            <person name="Cui F."/>
        </authorList>
    </citation>
    <scope>NUCLEOTIDE SEQUENCE [LARGE SCALE GENOMIC DNA]</scope>
    <source>
        <strain evidence="6">Lst14</strain>
    </source>
</reference>
<protein>
    <recommendedName>
        <fullName evidence="8">Sphingomyelin phosphodiesterase 4</fullName>
    </recommendedName>
</protein>
<dbReference type="PANTHER" id="PTHR12988:SF6">
    <property type="entry name" value="SPHINGOMYELIN PHOSPHODIESTERASE 4"/>
    <property type="match status" value="1"/>
</dbReference>
<dbReference type="PANTHER" id="PTHR12988">
    <property type="entry name" value="SPHINGOMYELIN PHOSPHODIESTERASE 4"/>
    <property type="match status" value="1"/>
</dbReference>
<dbReference type="InterPro" id="IPR024129">
    <property type="entry name" value="Sphingomy_SMPD4"/>
</dbReference>
<evidence type="ECO:0000256" key="4">
    <source>
        <dbReference type="ARBA" id="ARBA00023136"/>
    </source>
</evidence>
<dbReference type="STRING" id="195883.A0A482WPT8"/>
<comment type="subcellular location">
    <subcellularLocation>
        <location evidence="1">Membrane</location>
        <topology evidence="1">Single-pass membrane protein</topology>
    </subcellularLocation>
</comment>
<evidence type="ECO:0000256" key="5">
    <source>
        <dbReference type="SAM" id="Phobius"/>
    </source>
</evidence>
<dbReference type="Pfam" id="PF14724">
    <property type="entry name" value="mit_SMPDase"/>
    <property type="match status" value="2"/>
</dbReference>
<evidence type="ECO:0000256" key="2">
    <source>
        <dbReference type="ARBA" id="ARBA00022692"/>
    </source>
</evidence>
<keyword evidence="2 5" id="KW-0812">Transmembrane</keyword>
<dbReference type="GO" id="GO:0016020">
    <property type="term" value="C:membrane"/>
    <property type="evidence" value="ECO:0007669"/>
    <property type="project" value="UniProtKB-SubCell"/>
</dbReference>
<organism evidence="6 7">
    <name type="scientific">Laodelphax striatellus</name>
    <name type="common">Small brown planthopper</name>
    <name type="synonym">Delphax striatella</name>
    <dbReference type="NCBI Taxonomy" id="195883"/>
    <lineage>
        <taxon>Eukaryota</taxon>
        <taxon>Metazoa</taxon>
        <taxon>Ecdysozoa</taxon>
        <taxon>Arthropoda</taxon>
        <taxon>Hexapoda</taxon>
        <taxon>Insecta</taxon>
        <taxon>Pterygota</taxon>
        <taxon>Neoptera</taxon>
        <taxon>Paraneoptera</taxon>
        <taxon>Hemiptera</taxon>
        <taxon>Auchenorrhyncha</taxon>
        <taxon>Fulgoroidea</taxon>
        <taxon>Delphacidae</taxon>
        <taxon>Criomorphinae</taxon>
        <taxon>Laodelphax</taxon>
    </lineage>
</organism>
<dbReference type="AlphaFoldDB" id="A0A482WPT8"/>
<gene>
    <name evidence="6" type="ORF">LSTR_LSTR010199</name>
</gene>
<proteinExistence type="predicted"/>
<dbReference type="InParanoid" id="A0A482WPT8"/>
<evidence type="ECO:0000313" key="6">
    <source>
        <dbReference type="EMBL" id="RZF35508.1"/>
    </source>
</evidence>
<sequence length="803" mass="93508">MEQIKKFFLYFTEVSDSSEEDESVGDEEKDCYFYPCRMHSIMNLPLHARCETISKYVSECTNKELESLLPVLVEEIFGINNQAGWGLRLIKFDSNAHEYDVLFRFLHPSGPVFRLCYKLLSDCHLKYEFQLSFLPAKVQQMINDGMVLPFYTDKLQYDHKTRTPISLALNPFEFYMFHFVYHLMNSNIQTIADSGQYMHWESLYLRLSEEYLNTFLPCNGSTVYPITVLHTTPSPTPRPHIPFPTRPTRSPMLLRQSVLLKQSPTSQCHTSLHNCSQTSPMMEIWRSELVARLCVDFWLGSFTSDSQSCFRDDFNNYYFSMCPQMNCYNNQTFMNPILIQHTLPTGEHLWVVRFMVKHLHYFSNSLIEDSSAMDELKRVIIPSSQGKLYEFLKHTMQHWPLDTSFRLILETWLSYIQPWRYKDPNRKPRSSSEECPMVVEPRWFPFIAENLLAYSLIFQLLITRFSRVDLATPKNALMLYRVTKVFSQVNLMDFLREAECSLEDGQLRSKSKWSGVVRQHILDLEGQGFQYQSLFGTETRAELIKFVGQIQQAMITAQRRLAAETEINQKGGFLSWFTIPTSNFEYTIDERRKVNFHLQSALNSISSIFGLEVNEEPLSCVNDSFLDSTPSSNNSDQSVLYWKKNQKEIKYEGDPDLQPIRSFENSILVRSLYQLALWINVTYRGEISRLYYRQDCVGGIARQILQAPRVIRTYDKSGPGGYSPRVSTTLPPRLSLRLLAHHRTLFFVALIYSAAKLFSYPASLVFLVLFFVWLGVLVFKHFLGFAPPPTTARDLDMSLNDNY</sequence>
<evidence type="ECO:0000313" key="7">
    <source>
        <dbReference type="Proteomes" id="UP000291343"/>
    </source>
</evidence>
<keyword evidence="7" id="KW-1185">Reference proteome</keyword>
<dbReference type="FunCoup" id="A0A482WPT8">
    <property type="interactions" value="1730"/>
</dbReference>
<accession>A0A482WPT8</accession>
<keyword evidence="3 5" id="KW-1133">Transmembrane helix</keyword>
<name>A0A482WPT8_LAOST</name>
<dbReference type="GO" id="GO:0006685">
    <property type="term" value="P:sphingomyelin catabolic process"/>
    <property type="evidence" value="ECO:0007669"/>
    <property type="project" value="TreeGrafter"/>
</dbReference>
<keyword evidence="4 5" id="KW-0472">Membrane</keyword>
<dbReference type="GO" id="GO:0050290">
    <property type="term" value="F:sphingomyelin phosphodiesterase D activity"/>
    <property type="evidence" value="ECO:0007669"/>
    <property type="project" value="InterPro"/>
</dbReference>
<dbReference type="EMBL" id="QKKF02028090">
    <property type="protein sequence ID" value="RZF35508.1"/>
    <property type="molecule type" value="Genomic_DNA"/>
</dbReference>
<dbReference type="GO" id="GO:0046513">
    <property type="term" value="P:ceramide biosynthetic process"/>
    <property type="evidence" value="ECO:0007669"/>
    <property type="project" value="TreeGrafter"/>
</dbReference>